<dbReference type="KEGG" id="ocg:OCA5_pHCG301180"/>
<dbReference type="EMBL" id="CP002827">
    <property type="protein sequence ID" value="AEI08189.1"/>
    <property type="molecule type" value="Genomic_DNA"/>
</dbReference>
<reference evidence="1 2" key="1">
    <citation type="journal article" date="2003" name="Gene">
        <title>Complete nucleotide sequence of the circular megaplasmid pHCG3 of Oligotropha carboxidovorans: function in the chemolithoautotrophic utilization of CO, H(2) and CO(2).</title>
        <authorList>
            <person name="Fuhrmann S."/>
            <person name="Ferner M."/>
            <person name="Jeffke T."/>
            <person name="Henne A."/>
            <person name="Gottschalk G."/>
            <person name="Meyer O."/>
        </authorList>
    </citation>
    <scope>NUCLEOTIDE SEQUENCE [LARGE SCALE GENOMIC DNA]</scope>
    <source>
        <strain evidence="2">ATCC 49405 / DSM 1227 / KCTC 32145 / OM5</strain>
        <plasmid evidence="1">pHCG3</plasmid>
    </source>
</reference>
<protein>
    <submittedName>
        <fullName evidence="1">Conjugal transfer protein TrbH</fullName>
    </submittedName>
</protein>
<evidence type="ECO:0000313" key="1">
    <source>
        <dbReference type="EMBL" id="AEI08189.1"/>
    </source>
</evidence>
<name>Q6LB41_AFIC5</name>
<gene>
    <name evidence="1" type="primary">trbH</name>
    <name evidence="1" type="ordered locus">OCA5_pHCG301180</name>
</gene>
<geneLocation type="plasmid" evidence="1 2">
    <name>pHCG3</name>
</geneLocation>
<keyword evidence="1" id="KW-0614">Plasmid</keyword>
<proteinExistence type="predicted"/>
<accession>Q6LB41</accession>
<dbReference type="RefSeq" id="WP_013913812.1">
    <property type="nucleotide sequence ID" value="NC_015689.1"/>
</dbReference>
<dbReference type="AlphaFoldDB" id="Q6LB41"/>
<dbReference type="PATRIC" id="fig|504832.7.peg.3697"/>
<sequence length="146" mass="15042">MSALRRLIGIATLGLQVAACTAVGGQSFMSSGSRAELSAAAADAIAGDIVSRLAERIGPGKATIVLKIDDSPFGRALEGSLRRWGYAVATDQKADERAIALAYVVDTYDGTVLARLTTPQFALGRAYKVTATGASPSSPVSVLERG</sequence>
<dbReference type="OrthoDB" id="8254779at2"/>
<dbReference type="NCBIfam" id="NF010409">
    <property type="entry name" value="PRK13835.1"/>
    <property type="match status" value="1"/>
</dbReference>
<keyword evidence="2" id="KW-1185">Reference proteome</keyword>
<dbReference type="Proteomes" id="UP000007730">
    <property type="component" value="Plasmid pHCG3"/>
</dbReference>
<dbReference type="HOGENOM" id="CLU_1666660_0_0_5"/>
<organism evidence="1 2">
    <name type="scientific">Afipia carboxidovorans (strain ATCC 49405 / DSM 1227 / KCTC 32145 / OM5)</name>
    <name type="common">Oligotropha carboxidovorans</name>
    <dbReference type="NCBI Taxonomy" id="504832"/>
    <lineage>
        <taxon>Bacteria</taxon>
        <taxon>Pseudomonadati</taxon>
        <taxon>Pseudomonadota</taxon>
        <taxon>Alphaproteobacteria</taxon>
        <taxon>Hyphomicrobiales</taxon>
        <taxon>Nitrobacteraceae</taxon>
        <taxon>Afipia</taxon>
    </lineage>
</organism>
<evidence type="ECO:0000313" key="2">
    <source>
        <dbReference type="Proteomes" id="UP000007730"/>
    </source>
</evidence>
<reference evidence="1 2" key="2">
    <citation type="journal article" date="2011" name="J. Bacteriol.">
        <title>Complete genome sequences of the chemolithoautotrophic Oligotropha carboxidovorans strains OM4 and OM5.</title>
        <authorList>
            <person name="Volland S."/>
            <person name="Rachinger M."/>
            <person name="Strittmatter A."/>
            <person name="Daniel R."/>
            <person name="Gottschalk G."/>
            <person name="Meyer O."/>
        </authorList>
    </citation>
    <scope>NUCLEOTIDE SEQUENCE [LARGE SCALE GENOMIC DNA]</scope>
    <source>
        <strain evidence="2">ATCC 49405 / DSM 1227 / KCTC 32145 / OM5</strain>
    </source>
</reference>